<protein>
    <submittedName>
        <fullName evidence="1">DUF255 domain-containing protein</fullName>
    </submittedName>
</protein>
<gene>
    <name evidence="1" type="ORF">FVR03_11175</name>
</gene>
<dbReference type="Proteomes" id="UP000321926">
    <property type="component" value="Unassembled WGS sequence"/>
</dbReference>
<keyword evidence="2" id="KW-1185">Reference proteome</keyword>
<accession>A0A5C8K971</accession>
<dbReference type="SUPFAM" id="SSF52833">
    <property type="entry name" value="Thioredoxin-like"/>
    <property type="match status" value="1"/>
</dbReference>
<dbReference type="OrthoDB" id="645813at2"/>
<reference evidence="1 2" key="1">
    <citation type="submission" date="2019-08" db="EMBL/GenBank/DDBJ databases">
        <authorList>
            <person name="Shi S."/>
        </authorList>
    </citation>
    <scope>NUCLEOTIDE SEQUENCE [LARGE SCALE GENOMIC DNA]</scope>
    <source>
        <strain evidence="1 2">GY10130</strain>
    </source>
</reference>
<dbReference type="EMBL" id="VRTY01000037">
    <property type="protein sequence ID" value="TXK46037.1"/>
    <property type="molecule type" value="Genomic_DNA"/>
</dbReference>
<comment type="caution">
    <text evidence="1">The sequence shown here is derived from an EMBL/GenBank/DDBJ whole genome shotgun (WGS) entry which is preliminary data.</text>
</comment>
<dbReference type="InterPro" id="IPR036249">
    <property type="entry name" value="Thioredoxin-like_sf"/>
</dbReference>
<proteinExistence type="predicted"/>
<dbReference type="Gene3D" id="3.40.30.10">
    <property type="entry name" value="Glutaredoxin"/>
    <property type="match status" value="1"/>
</dbReference>
<organism evidence="1 2">
    <name type="scientific">Pontibacter qinzhouensis</name>
    <dbReference type="NCBI Taxonomy" id="2603253"/>
    <lineage>
        <taxon>Bacteria</taxon>
        <taxon>Pseudomonadati</taxon>
        <taxon>Bacteroidota</taxon>
        <taxon>Cytophagia</taxon>
        <taxon>Cytophagales</taxon>
        <taxon>Hymenobacteraceae</taxon>
        <taxon>Pontibacter</taxon>
    </lineage>
</organism>
<dbReference type="AlphaFoldDB" id="A0A5C8K971"/>
<evidence type="ECO:0000313" key="2">
    <source>
        <dbReference type="Proteomes" id="UP000321926"/>
    </source>
</evidence>
<evidence type="ECO:0000313" key="1">
    <source>
        <dbReference type="EMBL" id="TXK46037.1"/>
    </source>
</evidence>
<sequence length="110" mass="12479">MRFEKTSGENVLQRANKEDKPIFLYAFTPACRQMEKEVFTNSEAVGNYNSPFLNYNINIEDDSEGEALAAKYDIVAYPSYLFFDRKGTLLHQNGSFKSASDFIPEGKNCA</sequence>
<name>A0A5C8K971_9BACT</name>